<sequence length="169" mass="18992">MNWASRTIITRSFLLVSGLSIAVLLRPTVAIRSDLQENLDYPNLLTRSSLVIIGTPLTTKLSDQKLDLRPHGIIGYMPRSETTVRVISTLKGDAPKEIVLNHYSDIITNDVILETPPKTIRFTNSNDEQKHGKSQEFLMYLVKTQGKYELTGAPYQQADSIKRLTPIPD</sequence>
<reference evidence="1" key="1">
    <citation type="submission" date="2019-04" db="EMBL/GenBank/DDBJ databases">
        <authorList>
            <consortium name="Science for Life Laboratories"/>
        </authorList>
    </citation>
    <scope>NUCLEOTIDE SEQUENCE</scope>
    <source>
        <strain evidence="1">MBLW1</strain>
    </source>
</reference>
<dbReference type="InParanoid" id="A0A6C2YKF1"/>
<protein>
    <submittedName>
        <fullName evidence="1">Uncharacterized protein</fullName>
    </submittedName>
</protein>
<dbReference type="AlphaFoldDB" id="A0A6C2YKF1"/>
<dbReference type="EMBL" id="LR593887">
    <property type="protein sequence ID" value="VTR99806.1"/>
    <property type="molecule type" value="Genomic_DNA"/>
</dbReference>
<dbReference type="EMBL" id="LR586016">
    <property type="protein sequence ID" value="VIP01906.1"/>
    <property type="molecule type" value="Genomic_DNA"/>
</dbReference>
<name>A0A6C2YKF1_9BACT</name>
<keyword evidence="2" id="KW-1185">Reference proteome</keyword>
<organism evidence="1">
    <name type="scientific">Tuwongella immobilis</name>
    <dbReference type="NCBI Taxonomy" id="692036"/>
    <lineage>
        <taxon>Bacteria</taxon>
        <taxon>Pseudomonadati</taxon>
        <taxon>Planctomycetota</taxon>
        <taxon>Planctomycetia</taxon>
        <taxon>Gemmatales</taxon>
        <taxon>Gemmataceae</taxon>
        <taxon>Tuwongella</taxon>
    </lineage>
</organism>
<proteinExistence type="predicted"/>
<evidence type="ECO:0000313" key="2">
    <source>
        <dbReference type="Proteomes" id="UP000464378"/>
    </source>
</evidence>
<dbReference type="Proteomes" id="UP000464378">
    <property type="component" value="Chromosome"/>
</dbReference>
<dbReference type="KEGG" id="tim:GMBLW1_20540"/>
<dbReference type="RefSeq" id="WP_162657145.1">
    <property type="nucleotide sequence ID" value="NZ_LR593887.1"/>
</dbReference>
<gene>
    <name evidence="1" type="ORF">GMBLW1_20540</name>
</gene>
<evidence type="ECO:0000313" key="1">
    <source>
        <dbReference type="EMBL" id="VIP01906.1"/>
    </source>
</evidence>
<accession>A0A6C2YKF1</accession>